<dbReference type="Proteomes" id="UP000250043">
    <property type="component" value="Unassembled WGS sequence"/>
</dbReference>
<protein>
    <submittedName>
        <fullName evidence="1">Uncharacterized protein</fullName>
    </submittedName>
</protein>
<dbReference type="EMBL" id="KV722622">
    <property type="protein sequence ID" value="OCH84920.1"/>
    <property type="molecule type" value="Genomic_DNA"/>
</dbReference>
<accession>A0A8E2AME8</accession>
<evidence type="ECO:0000313" key="2">
    <source>
        <dbReference type="Proteomes" id="UP000250043"/>
    </source>
</evidence>
<organism evidence="1 2">
    <name type="scientific">Obba rivulosa</name>
    <dbReference type="NCBI Taxonomy" id="1052685"/>
    <lineage>
        <taxon>Eukaryota</taxon>
        <taxon>Fungi</taxon>
        <taxon>Dikarya</taxon>
        <taxon>Basidiomycota</taxon>
        <taxon>Agaricomycotina</taxon>
        <taxon>Agaricomycetes</taxon>
        <taxon>Polyporales</taxon>
        <taxon>Gelatoporiaceae</taxon>
        <taxon>Obba</taxon>
    </lineage>
</organism>
<gene>
    <name evidence="1" type="ORF">OBBRIDRAFT_356323</name>
</gene>
<reference evidence="1 2" key="1">
    <citation type="submission" date="2016-07" db="EMBL/GenBank/DDBJ databases">
        <title>Draft genome of the white-rot fungus Obba rivulosa 3A-2.</title>
        <authorList>
            <consortium name="DOE Joint Genome Institute"/>
            <person name="Miettinen O."/>
            <person name="Riley R."/>
            <person name="Acob R."/>
            <person name="Barry K."/>
            <person name="Cullen D."/>
            <person name="De Vries R."/>
            <person name="Hainaut M."/>
            <person name="Hatakka A."/>
            <person name="Henrissat B."/>
            <person name="Hilden K."/>
            <person name="Kuo R."/>
            <person name="Labutti K."/>
            <person name="Lipzen A."/>
            <person name="Makela M.R."/>
            <person name="Sandor L."/>
            <person name="Spatafora J.W."/>
            <person name="Grigoriev I.V."/>
            <person name="Hibbett D.S."/>
        </authorList>
    </citation>
    <scope>NUCLEOTIDE SEQUENCE [LARGE SCALE GENOMIC DNA]</scope>
    <source>
        <strain evidence="1 2">3A-2</strain>
    </source>
</reference>
<name>A0A8E2AME8_9APHY</name>
<dbReference type="AlphaFoldDB" id="A0A8E2AME8"/>
<proteinExistence type="predicted"/>
<evidence type="ECO:0000313" key="1">
    <source>
        <dbReference type="EMBL" id="OCH84920.1"/>
    </source>
</evidence>
<sequence length="149" mass="16637">MCVESDCQGPIIPTNSLRYMGQVFERQPLVAKVALPSKVYERSCVEWWVHCPQRALCDAPDRRVPRSRGTLYDAECLQEIKTLPLSGTLREQFLQSSVCLELVSDASKFQNRRAAVTLCASLILSPTDCSGPRCPQKSGGDSTIRWNDC</sequence>
<keyword evidence="2" id="KW-1185">Reference proteome</keyword>